<protein>
    <submittedName>
        <fullName evidence="2">Tetratricopeptide repeat protein</fullName>
    </submittedName>
</protein>
<dbReference type="SMART" id="SM00028">
    <property type="entry name" value="TPR"/>
    <property type="match status" value="8"/>
</dbReference>
<gene>
    <name evidence="2" type="ORF">OG398_29060</name>
</gene>
<name>A0AAU2VWW1_9ACTN</name>
<dbReference type="PANTHER" id="PTHR19959:SF119">
    <property type="entry name" value="FUNGAL LIPASE-LIKE DOMAIN-CONTAINING PROTEIN"/>
    <property type="match status" value="1"/>
</dbReference>
<dbReference type="EMBL" id="CP108313">
    <property type="protein sequence ID" value="WTW72015.1"/>
    <property type="molecule type" value="Genomic_DNA"/>
</dbReference>
<reference evidence="2" key="1">
    <citation type="submission" date="2022-10" db="EMBL/GenBank/DDBJ databases">
        <title>The complete genomes of actinobacterial strains from the NBC collection.</title>
        <authorList>
            <person name="Joergensen T.S."/>
            <person name="Alvarez Arevalo M."/>
            <person name="Sterndorff E.B."/>
            <person name="Faurdal D."/>
            <person name="Vuksanovic O."/>
            <person name="Mourched A.-S."/>
            <person name="Charusanti P."/>
            <person name="Shaw S."/>
            <person name="Blin K."/>
            <person name="Weber T."/>
        </authorList>
    </citation>
    <scope>NUCLEOTIDE SEQUENCE</scope>
    <source>
        <strain evidence="2">NBC_00008</strain>
    </source>
</reference>
<dbReference type="Gene3D" id="1.25.40.10">
    <property type="entry name" value="Tetratricopeptide repeat domain"/>
    <property type="match status" value="3"/>
</dbReference>
<evidence type="ECO:0000256" key="1">
    <source>
        <dbReference type="SAM" id="MobiDB-lite"/>
    </source>
</evidence>
<dbReference type="Gene3D" id="3.40.50.300">
    <property type="entry name" value="P-loop containing nucleotide triphosphate hydrolases"/>
    <property type="match status" value="1"/>
</dbReference>
<dbReference type="InterPro" id="IPR011990">
    <property type="entry name" value="TPR-like_helical_dom_sf"/>
</dbReference>
<sequence length="1377" mass="143873">MVRESGVTGDEGREPVEGAAGLPDGSFFAGRTGVLGRITAWLEADGAGLFLVTGPAGCGKSAVLDRIATLNGPVRRQETGAHESDPDDPRLRRPLASVLLRNLSPLRAASELARQLGLPEPFDTDDFRAGLRALSPQPVLVLDGLDEVPAEHLRAMIEELVLPLGRTSQVLLGSRESAFRGRIAEGGYRGETLPDALARLTGAEVTVADLEQEPHTRADIGEYVSRRCAAAGLPEDRARAAGEAVAARAEALDGGFLFARLVAGPLSAGTDGYRLPDSVEAAFEEDLRAGPVRVRADGTELPSAARDLLTALARTTGRGMPAGALWAEVAGALGGGGAVSYEESDVDWLLSAYGRHVVEDSEDGQTVYRLSHRAFVPLLADRAGPGGAGAGEVVLAALVDHFERRAVGDDWSAVDPYVVRGLAPHAARAGAPGIAMLRGLVERGGAGAAPVLAQAGSKPVPAQVGAAPVLAQALSRFSDRLGTEGDLQGALDAAREAADLYREMEHGVPGAFGTALVRALIDVAHAYAAIGDRQGALPPTREVVQLRRSLAEAGNSASHPGLAPALSGLGRRVRALGDREGAVSLALEAVSVYRQHVERTPAAFRPGLAATLTDLAASLAAVGQPRTAVAAAQEAVDIYRELAASHPDEFLAPLAAALIQLSAHREGVGDLARCLAPAREAVELCRELAALHPAAFQPQLAGALQNLADRLSATGDHVDALTTVRDGALLYAEVATRHHDVFQPDFARSMSSLANKTAAAGDLASAVILGSEAVRLQRELTLDRPTAALPGLATMLGHLATHLATTGDPAAALPSAEEATALWGRLAAEDPDTFLPQYATALSDLGNRRANLGDVSGALAAARESVGIRRTLAAQQPAAFRQDLATALTRLAAHLHGAEDPAAGLSASEEAVALFRELSGSEPALRSALAGSLGTLARNLGATGNRKEALEAAGEGVRILRGLVGDPGSVHLPDLALALQNLSKHLEADHDAEGAVSAAEEAAAAYRTLALENPDAFEKDLVSALVNLAQTLARTGDHTSAVRHFDEAVAEFASAHPTTGHRLGAERSIFLLGCPAPHASAGVRELVALLDGESKPDAGANAVAVRARRALRAYGDAQAVRTAWEAETGSAAPGWLELSPETLNLVSSWMFAPNWPESRDFWSRNAEALSSRKTADALEEAALLDPGTAQRHAALREIVMAHGVTAAYDPLILREQLAEWVECADWAESRAFLQDHPRLLQVQPPEATPLTHVAVLDVARAEGLDAAYRLVEDRVALQAYVERALDAGDGTALMHAAAVEGQVFNDKLSSLTHAQASMVLSGAVDAVEPNDLATLLPRAREEIRVRLLREICALSVQHAHPHGDTWLRIVQALTGPA</sequence>
<dbReference type="InterPro" id="IPR019734">
    <property type="entry name" value="TPR_rpt"/>
</dbReference>
<proteinExistence type="predicted"/>
<feature type="region of interest" description="Disordered" evidence="1">
    <location>
        <begin position="1"/>
        <end position="23"/>
    </location>
</feature>
<organism evidence="2">
    <name type="scientific">Streptomyces sp. NBC_00008</name>
    <dbReference type="NCBI Taxonomy" id="2903610"/>
    <lineage>
        <taxon>Bacteria</taxon>
        <taxon>Bacillati</taxon>
        <taxon>Actinomycetota</taxon>
        <taxon>Actinomycetes</taxon>
        <taxon>Kitasatosporales</taxon>
        <taxon>Streptomycetaceae</taxon>
        <taxon>Streptomyces</taxon>
    </lineage>
</organism>
<dbReference type="PANTHER" id="PTHR19959">
    <property type="entry name" value="KINESIN LIGHT CHAIN"/>
    <property type="match status" value="1"/>
</dbReference>
<dbReference type="InterPro" id="IPR027417">
    <property type="entry name" value="P-loop_NTPase"/>
</dbReference>
<dbReference type="SUPFAM" id="SSF48452">
    <property type="entry name" value="TPR-like"/>
    <property type="match status" value="4"/>
</dbReference>
<accession>A0AAU2VWW1</accession>
<dbReference type="Pfam" id="PF13374">
    <property type="entry name" value="TPR_10"/>
    <property type="match status" value="2"/>
</dbReference>
<dbReference type="SUPFAM" id="SSF52540">
    <property type="entry name" value="P-loop containing nucleoside triphosphate hydrolases"/>
    <property type="match status" value="1"/>
</dbReference>
<evidence type="ECO:0000313" key="2">
    <source>
        <dbReference type="EMBL" id="WTW72015.1"/>
    </source>
</evidence>